<dbReference type="Proteomes" id="UP000009071">
    <property type="component" value="Chromosome"/>
</dbReference>
<evidence type="ECO:0000313" key="1">
    <source>
        <dbReference type="EMBL" id="BAH77795.1"/>
    </source>
</evidence>
<proteinExistence type="predicted"/>
<organism evidence="1 2">
    <name type="scientific">Solidesulfovibrio magneticus (strain ATCC 700980 / DSM 13731 / RS-1)</name>
    <name type="common">Desulfovibrio magneticus</name>
    <dbReference type="NCBI Taxonomy" id="573370"/>
    <lineage>
        <taxon>Bacteria</taxon>
        <taxon>Pseudomonadati</taxon>
        <taxon>Thermodesulfobacteriota</taxon>
        <taxon>Desulfovibrionia</taxon>
        <taxon>Desulfovibrionales</taxon>
        <taxon>Desulfovibrionaceae</taxon>
        <taxon>Solidesulfovibrio</taxon>
    </lineage>
</organism>
<name>C4XQR1_SOLM1</name>
<evidence type="ECO:0000313" key="2">
    <source>
        <dbReference type="Proteomes" id="UP000009071"/>
    </source>
</evidence>
<keyword evidence="2" id="KW-1185">Reference proteome</keyword>
<dbReference type="KEGG" id="dma:DMR_43040"/>
<dbReference type="AlphaFoldDB" id="C4XQR1"/>
<gene>
    <name evidence="1" type="ordered locus">DMR_43040</name>
</gene>
<dbReference type="RefSeq" id="WP_015862915.1">
    <property type="nucleotide sequence ID" value="NC_012796.1"/>
</dbReference>
<dbReference type="EMBL" id="AP010904">
    <property type="protein sequence ID" value="BAH77795.1"/>
    <property type="molecule type" value="Genomic_DNA"/>
</dbReference>
<reference evidence="1 2" key="1">
    <citation type="journal article" date="2009" name="Genome Res.">
        <title>Whole genome sequence of Desulfovibrio magneticus strain RS-1 revealed common gene clusters in magnetotactic bacteria.</title>
        <authorList>
            <person name="Nakazawa H."/>
            <person name="Arakaki A."/>
            <person name="Narita-Yamada S."/>
            <person name="Yashiro I."/>
            <person name="Jinno K."/>
            <person name="Aoki N."/>
            <person name="Tsuruyama A."/>
            <person name="Okamura Y."/>
            <person name="Tanikawa S."/>
            <person name="Fujita N."/>
            <person name="Takeyama H."/>
            <person name="Matsunaga T."/>
        </authorList>
    </citation>
    <scope>NUCLEOTIDE SEQUENCE [LARGE SCALE GENOMIC DNA]</scope>
    <source>
        <strain evidence="2">ATCC 700980 / DSM 13731 / RS-1</strain>
    </source>
</reference>
<sequence>MAAIAAASPIGAYQREASRLTPAAPRVPGKVISREAGLSFGPFSLRYSATDYEFDLSGTPPQTSFVDALDAAAASALLAETPALGQAPPPNAYTRRQALAGYATAAAVTPQTASGPTMLSLRV</sequence>
<dbReference type="HOGENOM" id="CLU_2011573_0_0_7"/>
<dbReference type="eggNOG" id="ENOG503182Q">
    <property type="taxonomic scope" value="Bacteria"/>
</dbReference>
<dbReference type="OrthoDB" id="5458074at2"/>
<accession>C4XQR1</accession>
<protein>
    <submittedName>
        <fullName evidence="1">Uncharacterized protein</fullName>
    </submittedName>
</protein>